<organism evidence="1 2">
    <name type="scientific">Pseudomonas veronii 1YdBTEX2</name>
    <dbReference type="NCBI Taxonomy" id="1295141"/>
    <lineage>
        <taxon>Bacteria</taxon>
        <taxon>Pseudomonadati</taxon>
        <taxon>Pseudomonadota</taxon>
        <taxon>Gammaproteobacteria</taxon>
        <taxon>Pseudomonadales</taxon>
        <taxon>Pseudomonadaceae</taxon>
        <taxon>Pseudomonas</taxon>
    </lineage>
</organism>
<dbReference type="AlphaFoldDB" id="A0A1D3K2Z7"/>
<dbReference type="EMBL" id="LT599583">
    <property type="protein sequence ID" value="SBW82688.1"/>
    <property type="molecule type" value="Genomic_DNA"/>
</dbReference>
<protein>
    <submittedName>
        <fullName evidence="1">Uncharacterized protein</fullName>
    </submittedName>
</protein>
<dbReference type="Proteomes" id="UP000245431">
    <property type="component" value="Chromosome PVE_r1"/>
</dbReference>
<evidence type="ECO:0000313" key="2">
    <source>
        <dbReference type="Proteomes" id="UP000245431"/>
    </source>
</evidence>
<name>A0A1D3K2Z7_PSEVE</name>
<proteinExistence type="predicted"/>
<gene>
    <name evidence="1" type="ORF">PVE_R1G4806</name>
</gene>
<sequence>MHYDPAFCDEGAWYNASKRALRLDSEVQRLVESTPRVRTNVECLIRRLIAPAESLEAQTPADLKGRVWLYRICAARLSVEFRR</sequence>
<accession>A0A1D3K2Z7</accession>
<evidence type="ECO:0000313" key="1">
    <source>
        <dbReference type="EMBL" id="SBW82688.1"/>
    </source>
</evidence>
<reference evidence="2" key="1">
    <citation type="submission" date="2016-07" db="EMBL/GenBank/DDBJ databases">
        <authorList>
            <person name="Florea S."/>
            <person name="Webb J.S."/>
            <person name="Jaromczyk J."/>
            <person name="Schardl C.L."/>
        </authorList>
    </citation>
    <scope>NUCLEOTIDE SEQUENCE [LARGE SCALE GENOMIC DNA]</scope>
    <source>
        <strain evidence="2">1YdBTEX2</strain>
    </source>
</reference>